<dbReference type="SUPFAM" id="SSF69360">
    <property type="entry name" value="Cell wall binding repeat"/>
    <property type="match status" value="2"/>
</dbReference>
<feature type="chain" id="PRO_5047054951" description="Toxin A" evidence="3">
    <location>
        <begin position="25"/>
        <end position="327"/>
    </location>
</feature>
<dbReference type="Pfam" id="PF01473">
    <property type="entry name" value="Choline_bind_1"/>
    <property type="match status" value="1"/>
</dbReference>
<dbReference type="Proteomes" id="UP001299235">
    <property type="component" value="Unassembled WGS sequence"/>
</dbReference>
<feature type="signal peptide" evidence="3">
    <location>
        <begin position="1"/>
        <end position="24"/>
    </location>
</feature>
<keyword evidence="5" id="KW-1185">Reference proteome</keyword>
<evidence type="ECO:0000256" key="1">
    <source>
        <dbReference type="ARBA" id="ARBA00022737"/>
    </source>
</evidence>
<feature type="repeat" description="Cell wall-binding" evidence="2">
    <location>
        <begin position="134"/>
        <end position="153"/>
    </location>
</feature>
<comment type="caution">
    <text evidence="4">The sequence shown here is derived from an EMBL/GenBank/DDBJ whole genome shotgun (WGS) entry which is preliminary data.</text>
</comment>
<dbReference type="RefSeq" id="WP_248835139.1">
    <property type="nucleotide sequence ID" value="NZ_JAJEQE010000015.1"/>
</dbReference>
<name>A0ABS8EV50_9FIRM</name>
<evidence type="ECO:0000313" key="4">
    <source>
        <dbReference type="EMBL" id="MCC2148828.1"/>
    </source>
</evidence>
<feature type="repeat" description="Cell wall-binding" evidence="2">
    <location>
        <begin position="114"/>
        <end position="133"/>
    </location>
</feature>
<gene>
    <name evidence="4" type="ORF">LKD42_06120</name>
</gene>
<evidence type="ECO:0000313" key="5">
    <source>
        <dbReference type="Proteomes" id="UP001299235"/>
    </source>
</evidence>
<proteinExistence type="predicted"/>
<dbReference type="InterPro" id="IPR018337">
    <property type="entry name" value="Cell_wall/Cho-bd_repeat"/>
</dbReference>
<sequence>MKKKGFAVLAVLMLSMLLSVTAFAKGKWKVEEGNRYYYNEDGTKQKGWLTLKKGTYYFLPKTGIMATGVRQIAGKTYVFSKKGILLKAYERAGFRTTASGKLCYSYGDGTGRLKRQWFTINGKTYYFNKKGHALTGWQKIDGKIYYFNKRYVLQKEKWVKYNGKKMYLGSDGTFVKDTWIDDKYLGPDGVYIKGYRDDRRTNKSKTGWVGYGQQWRYYRKNKLVTGWITIGEKRYFFGSDGYMRAGWLKDQGHTYYMDTRSATYGQMMTGWCKIKNKYYYFFRTPAEHNGTVYPQGSMARKISIRFSLADGTQKIYIFGKNGACTNY</sequence>
<keyword evidence="1" id="KW-0677">Repeat</keyword>
<accession>A0ABS8EV50</accession>
<feature type="repeat" description="Cell wall-binding" evidence="2">
    <location>
        <begin position="224"/>
        <end position="243"/>
    </location>
</feature>
<reference evidence="4 5" key="1">
    <citation type="submission" date="2021-10" db="EMBL/GenBank/DDBJ databases">
        <title>Anaerobic single-cell dispensing facilitates the cultivation of human gut bacteria.</title>
        <authorList>
            <person name="Afrizal A."/>
        </authorList>
    </citation>
    <scope>NUCLEOTIDE SEQUENCE [LARGE SCALE GENOMIC DNA]</scope>
    <source>
        <strain evidence="4 5">CLA-AA-H246</strain>
    </source>
</reference>
<keyword evidence="3" id="KW-0732">Signal</keyword>
<dbReference type="Pfam" id="PF19085">
    <property type="entry name" value="Choline_bind_2"/>
    <property type="match status" value="1"/>
</dbReference>
<organism evidence="4 5">
    <name type="scientific">Hominisplanchenecus faecis</name>
    <dbReference type="NCBI Taxonomy" id="2885351"/>
    <lineage>
        <taxon>Bacteria</taxon>
        <taxon>Bacillati</taxon>
        <taxon>Bacillota</taxon>
        <taxon>Clostridia</taxon>
        <taxon>Lachnospirales</taxon>
        <taxon>Lachnospiraceae</taxon>
        <taxon>Hominisplanchenecus</taxon>
    </lineage>
</organism>
<evidence type="ECO:0000256" key="2">
    <source>
        <dbReference type="PROSITE-ProRule" id="PRU00591"/>
    </source>
</evidence>
<dbReference type="EMBL" id="JAJEQE010000015">
    <property type="protein sequence ID" value="MCC2148828.1"/>
    <property type="molecule type" value="Genomic_DNA"/>
</dbReference>
<protein>
    <recommendedName>
        <fullName evidence="6">Toxin A</fullName>
    </recommendedName>
</protein>
<dbReference type="Gene3D" id="2.10.270.10">
    <property type="entry name" value="Cholin Binding"/>
    <property type="match status" value="4"/>
</dbReference>
<evidence type="ECO:0000256" key="3">
    <source>
        <dbReference type="SAM" id="SignalP"/>
    </source>
</evidence>
<evidence type="ECO:0008006" key="6">
    <source>
        <dbReference type="Google" id="ProtNLM"/>
    </source>
</evidence>
<dbReference type="Pfam" id="PF19127">
    <property type="entry name" value="Choline_bind_3"/>
    <property type="match status" value="3"/>
</dbReference>
<dbReference type="PROSITE" id="PS51170">
    <property type="entry name" value="CW"/>
    <property type="match status" value="3"/>
</dbReference>